<gene>
    <name evidence="3" type="ORF">METZ01_LOCUS227236</name>
</gene>
<feature type="compositionally biased region" description="Polar residues" evidence="1">
    <location>
        <begin position="125"/>
        <end position="137"/>
    </location>
</feature>
<reference evidence="3" key="1">
    <citation type="submission" date="2018-05" db="EMBL/GenBank/DDBJ databases">
        <authorList>
            <person name="Lanie J.A."/>
            <person name="Ng W.-L."/>
            <person name="Kazmierczak K.M."/>
            <person name="Andrzejewski T.M."/>
            <person name="Davidsen T.M."/>
            <person name="Wayne K.J."/>
            <person name="Tettelin H."/>
            <person name="Glass J.I."/>
            <person name="Rusch D."/>
            <person name="Podicherti R."/>
            <person name="Tsui H.-C.T."/>
            <person name="Winkler M.E."/>
        </authorList>
    </citation>
    <scope>NUCLEOTIDE SEQUENCE</scope>
</reference>
<proteinExistence type="predicted"/>
<organism evidence="3">
    <name type="scientific">marine metagenome</name>
    <dbReference type="NCBI Taxonomy" id="408172"/>
    <lineage>
        <taxon>unclassified sequences</taxon>
        <taxon>metagenomes</taxon>
        <taxon>ecological metagenomes</taxon>
    </lineage>
</organism>
<dbReference type="InterPro" id="IPR031893">
    <property type="entry name" value="Phage_tail_APC"/>
</dbReference>
<name>A0A382GHQ0_9ZZZZ</name>
<evidence type="ECO:0000313" key="3">
    <source>
        <dbReference type="EMBL" id="SVB74382.1"/>
    </source>
</evidence>
<accession>A0A382GHQ0</accession>
<feature type="region of interest" description="Disordered" evidence="1">
    <location>
        <begin position="1"/>
        <end position="44"/>
    </location>
</feature>
<dbReference type="Pfam" id="PF16778">
    <property type="entry name" value="Phage_tail_APC"/>
    <property type="match status" value="1"/>
</dbReference>
<feature type="domain" description="Phage tail assembly chaperone-like" evidence="2">
    <location>
        <begin position="76"/>
        <end position="136"/>
    </location>
</feature>
<dbReference type="Gene3D" id="6.10.140.1310">
    <property type="match status" value="1"/>
</dbReference>
<protein>
    <recommendedName>
        <fullName evidence="2">Phage tail assembly chaperone-like domain-containing protein</fullName>
    </recommendedName>
</protein>
<sequence>MAQKTVYLRSSGEETTAYESPLEPGVWHIPPKATEDEPPSFDASKKTCKYIDDEWVIADIPEPEAEPKPEYPLAIEQLRFDRNVKLAETDYFALSDHTLSDAMKTYRQDLRNLPSTASPKLDENGNLTNVTWPTKPS</sequence>
<feature type="region of interest" description="Disordered" evidence="1">
    <location>
        <begin position="110"/>
        <end position="137"/>
    </location>
</feature>
<dbReference type="AlphaFoldDB" id="A0A382GHQ0"/>
<dbReference type="EMBL" id="UINC01055470">
    <property type="protein sequence ID" value="SVB74382.1"/>
    <property type="molecule type" value="Genomic_DNA"/>
</dbReference>
<evidence type="ECO:0000256" key="1">
    <source>
        <dbReference type="SAM" id="MobiDB-lite"/>
    </source>
</evidence>
<evidence type="ECO:0000259" key="2">
    <source>
        <dbReference type="Pfam" id="PF16778"/>
    </source>
</evidence>